<gene>
    <name evidence="1" type="ORF">QAD02_010983</name>
</gene>
<sequence length="144" mass="16479">MSADQKNRKRKKYKLGLTSEYEKEKQNVGYQTQQTWDAIRKSGDYQQVISIYPLLDTAKIYFIIHEAGGTETIQDHELQRAIQILREDPFQPAQGLPDLLEIDVCVPTMRKALKERAGLKNHKAATKPTPTIRNSEAGLTYAFQ</sequence>
<accession>A0ACC2NVS4</accession>
<evidence type="ECO:0000313" key="1">
    <source>
        <dbReference type="EMBL" id="KAJ8675197.1"/>
    </source>
</evidence>
<keyword evidence="2" id="KW-1185">Reference proteome</keyword>
<reference evidence="1" key="1">
    <citation type="submission" date="2023-04" db="EMBL/GenBank/DDBJ databases">
        <title>A chromosome-level genome assembly of the parasitoid wasp Eretmocerus hayati.</title>
        <authorList>
            <person name="Zhong Y."/>
            <person name="Liu S."/>
            <person name="Liu Y."/>
        </authorList>
    </citation>
    <scope>NUCLEOTIDE SEQUENCE</scope>
    <source>
        <strain evidence="1">ZJU_SS_LIU_2023</strain>
    </source>
</reference>
<proteinExistence type="predicted"/>
<dbReference type="EMBL" id="CM056742">
    <property type="protein sequence ID" value="KAJ8675197.1"/>
    <property type="molecule type" value="Genomic_DNA"/>
</dbReference>
<organism evidence="1 2">
    <name type="scientific">Eretmocerus hayati</name>
    <dbReference type="NCBI Taxonomy" id="131215"/>
    <lineage>
        <taxon>Eukaryota</taxon>
        <taxon>Metazoa</taxon>
        <taxon>Ecdysozoa</taxon>
        <taxon>Arthropoda</taxon>
        <taxon>Hexapoda</taxon>
        <taxon>Insecta</taxon>
        <taxon>Pterygota</taxon>
        <taxon>Neoptera</taxon>
        <taxon>Endopterygota</taxon>
        <taxon>Hymenoptera</taxon>
        <taxon>Apocrita</taxon>
        <taxon>Proctotrupomorpha</taxon>
        <taxon>Chalcidoidea</taxon>
        <taxon>Aphelinidae</taxon>
        <taxon>Aphelininae</taxon>
        <taxon>Eretmocerus</taxon>
    </lineage>
</organism>
<dbReference type="Proteomes" id="UP001239111">
    <property type="component" value="Chromosome 2"/>
</dbReference>
<name>A0ACC2NVS4_9HYME</name>
<protein>
    <submittedName>
        <fullName evidence="1">Uncharacterized protein</fullName>
    </submittedName>
</protein>
<comment type="caution">
    <text evidence="1">The sequence shown here is derived from an EMBL/GenBank/DDBJ whole genome shotgun (WGS) entry which is preliminary data.</text>
</comment>
<evidence type="ECO:0000313" key="2">
    <source>
        <dbReference type="Proteomes" id="UP001239111"/>
    </source>
</evidence>